<evidence type="ECO:0000259" key="8">
    <source>
        <dbReference type="PROSITE" id="PS50835"/>
    </source>
</evidence>
<evidence type="ECO:0000256" key="5">
    <source>
        <dbReference type="SAM" id="MobiDB-lite"/>
    </source>
</evidence>
<feature type="domain" description="Ig-like" evidence="8">
    <location>
        <begin position="124"/>
        <end position="191"/>
    </location>
</feature>
<dbReference type="InterPro" id="IPR007110">
    <property type="entry name" value="Ig-like_dom"/>
</dbReference>
<dbReference type="Proteomes" id="UP001228049">
    <property type="component" value="Unassembled WGS sequence"/>
</dbReference>
<evidence type="ECO:0000256" key="7">
    <source>
        <dbReference type="SAM" id="SignalP"/>
    </source>
</evidence>
<dbReference type="EMBL" id="JASDAP010000028">
    <property type="protein sequence ID" value="KAK1876876.1"/>
    <property type="molecule type" value="Genomic_DNA"/>
</dbReference>
<dbReference type="PANTHER" id="PTHR12080:SF125">
    <property type="entry name" value="CD48 ANTIGEN-LIKE"/>
    <property type="match status" value="1"/>
</dbReference>
<feature type="region of interest" description="Disordered" evidence="5">
    <location>
        <begin position="250"/>
        <end position="284"/>
    </location>
</feature>
<keyword evidence="3 6" id="KW-0472">Membrane</keyword>
<dbReference type="AlphaFoldDB" id="A0AAD9ETV6"/>
<dbReference type="PROSITE" id="PS50835">
    <property type="entry name" value="IG_LIKE"/>
    <property type="match status" value="1"/>
</dbReference>
<evidence type="ECO:0000256" key="4">
    <source>
        <dbReference type="ARBA" id="ARBA00023180"/>
    </source>
</evidence>
<keyword evidence="6" id="KW-0812">Transmembrane</keyword>
<gene>
    <name evidence="9" type="ORF">KUDE01_002197</name>
</gene>
<dbReference type="GO" id="GO:0016020">
    <property type="term" value="C:membrane"/>
    <property type="evidence" value="ECO:0007669"/>
    <property type="project" value="UniProtKB-SubCell"/>
</dbReference>
<feature type="transmembrane region" description="Helical" evidence="6">
    <location>
        <begin position="204"/>
        <end position="224"/>
    </location>
</feature>
<organism evidence="9 10">
    <name type="scientific">Dissostichus eleginoides</name>
    <name type="common">Patagonian toothfish</name>
    <name type="synonym">Dissostichus amissus</name>
    <dbReference type="NCBI Taxonomy" id="100907"/>
    <lineage>
        <taxon>Eukaryota</taxon>
        <taxon>Metazoa</taxon>
        <taxon>Chordata</taxon>
        <taxon>Craniata</taxon>
        <taxon>Vertebrata</taxon>
        <taxon>Euteleostomi</taxon>
        <taxon>Actinopterygii</taxon>
        <taxon>Neopterygii</taxon>
        <taxon>Teleostei</taxon>
        <taxon>Neoteleostei</taxon>
        <taxon>Acanthomorphata</taxon>
        <taxon>Eupercaria</taxon>
        <taxon>Perciformes</taxon>
        <taxon>Notothenioidei</taxon>
        <taxon>Nototheniidae</taxon>
        <taxon>Dissostichus</taxon>
    </lineage>
</organism>
<feature type="chain" id="PRO_5041974195" evidence="7">
    <location>
        <begin position="24"/>
        <end position="284"/>
    </location>
</feature>
<dbReference type="Gene3D" id="2.60.40.10">
    <property type="entry name" value="Immunoglobulins"/>
    <property type="match status" value="2"/>
</dbReference>
<dbReference type="InterPro" id="IPR015631">
    <property type="entry name" value="CD2/SLAM_rcpt"/>
</dbReference>
<keyword evidence="4" id="KW-0325">Glycoprotein</keyword>
<evidence type="ECO:0000256" key="2">
    <source>
        <dbReference type="ARBA" id="ARBA00022729"/>
    </source>
</evidence>
<evidence type="ECO:0000256" key="6">
    <source>
        <dbReference type="SAM" id="Phobius"/>
    </source>
</evidence>
<name>A0AAD9ETV6_DISEL</name>
<dbReference type="InterPro" id="IPR013783">
    <property type="entry name" value="Ig-like_fold"/>
</dbReference>
<comment type="caution">
    <text evidence="9">The sequence shown here is derived from an EMBL/GenBank/DDBJ whole genome shotgun (WGS) entry which is preliminary data.</text>
</comment>
<keyword evidence="2 7" id="KW-0732">Signal</keyword>
<proteinExistence type="predicted"/>
<reference evidence="9" key="1">
    <citation type="submission" date="2023-04" db="EMBL/GenBank/DDBJ databases">
        <title>Chromosome-level genome of Chaenocephalus aceratus.</title>
        <authorList>
            <person name="Park H."/>
        </authorList>
    </citation>
    <scope>NUCLEOTIDE SEQUENCE</scope>
    <source>
        <strain evidence="9">DE</strain>
        <tissue evidence="9">Muscle</tissue>
    </source>
</reference>
<protein>
    <submittedName>
        <fullName evidence="9">Carcinoembryonic antigen-related cell adhesion molecule 5</fullName>
    </submittedName>
</protein>
<evidence type="ECO:0000313" key="9">
    <source>
        <dbReference type="EMBL" id="KAK1876876.1"/>
    </source>
</evidence>
<keyword evidence="10" id="KW-1185">Reference proteome</keyword>
<comment type="subcellular location">
    <subcellularLocation>
        <location evidence="1">Membrane</location>
    </subcellularLocation>
</comment>
<dbReference type="PANTHER" id="PTHR12080">
    <property type="entry name" value="SIGNALING LYMPHOCYTIC ACTIVATION MOLECULE"/>
    <property type="match status" value="1"/>
</dbReference>
<keyword evidence="6" id="KW-1133">Transmembrane helix</keyword>
<evidence type="ECO:0000256" key="3">
    <source>
        <dbReference type="ARBA" id="ARBA00023136"/>
    </source>
</evidence>
<sequence length="284" mass="31153">MWPPVLSMIVAGLLCVFPAVVSADSEIKLYKQVGDDVDLKPGCTPGTITEISWKNGVNIAIEWDGKDIDSYGHFEVRGALNTTTGEMTLRGLTLNDSGLYTAEMYGVACKYPTRLIVILPVPKPTISKTCDEEMTKCTLTCNAIITNAEPVEYVWNSDHSVPSTPVLNITKDESSSTFECRLNNSVSQQHSEPFPNPFSRKMNMSAGLTVLIVLLVAVILTAIIHRIKAGMWFFEKASMPWEADFWRKHERPQTEAAASNGTAAQEGLTEEGTPMKPNAGHDEA</sequence>
<accession>A0AAD9ETV6</accession>
<feature type="signal peptide" evidence="7">
    <location>
        <begin position="1"/>
        <end position="23"/>
    </location>
</feature>
<evidence type="ECO:0000313" key="10">
    <source>
        <dbReference type="Proteomes" id="UP001228049"/>
    </source>
</evidence>
<evidence type="ECO:0000256" key="1">
    <source>
        <dbReference type="ARBA" id="ARBA00004370"/>
    </source>
</evidence>